<sequence length="125" mass="14168">MIRARWYCTFHLSASWGVSASKCCFYTNVLPFSTSHQKMRNHPDDDSSVCKSMLSAISKLERRQKPAKRALLTLNGREATDNTTRHGTLHTEQSVQDWISELDAGESYTHIPCSGLPVVLRRIMV</sequence>
<dbReference type="Proteomes" id="UP000193067">
    <property type="component" value="Unassembled WGS sequence"/>
</dbReference>
<feature type="signal peptide" evidence="1">
    <location>
        <begin position="1"/>
        <end position="20"/>
    </location>
</feature>
<proteinExistence type="predicted"/>
<keyword evidence="1" id="KW-0732">Signal</keyword>
<gene>
    <name evidence="2" type="ORF">PYCCODRAFT_605957</name>
</gene>
<evidence type="ECO:0000313" key="2">
    <source>
        <dbReference type="EMBL" id="OSD07375.1"/>
    </source>
</evidence>
<keyword evidence="3" id="KW-1185">Reference proteome</keyword>
<dbReference type="AlphaFoldDB" id="A0A1Y2J1U3"/>
<organism evidence="2 3">
    <name type="scientific">Trametes coccinea (strain BRFM310)</name>
    <name type="common">Pycnoporus coccineus</name>
    <dbReference type="NCBI Taxonomy" id="1353009"/>
    <lineage>
        <taxon>Eukaryota</taxon>
        <taxon>Fungi</taxon>
        <taxon>Dikarya</taxon>
        <taxon>Basidiomycota</taxon>
        <taxon>Agaricomycotina</taxon>
        <taxon>Agaricomycetes</taxon>
        <taxon>Polyporales</taxon>
        <taxon>Polyporaceae</taxon>
        <taxon>Trametes</taxon>
    </lineage>
</organism>
<name>A0A1Y2J1U3_TRAC3</name>
<protein>
    <recommendedName>
        <fullName evidence="4">HTH CENPB-type domain-containing protein</fullName>
    </recommendedName>
</protein>
<evidence type="ECO:0000313" key="3">
    <source>
        <dbReference type="Proteomes" id="UP000193067"/>
    </source>
</evidence>
<dbReference type="EMBL" id="KZ084088">
    <property type="protein sequence ID" value="OSD07375.1"/>
    <property type="molecule type" value="Genomic_DNA"/>
</dbReference>
<evidence type="ECO:0008006" key="4">
    <source>
        <dbReference type="Google" id="ProtNLM"/>
    </source>
</evidence>
<feature type="chain" id="PRO_5012486021" description="HTH CENPB-type domain-containing protein" evidence="1">
    <location>
        <begin position="21"/>
        <end position="125"/>
    </location>
</feature>
<accession>A0A1Y2J1U3</accession>
<reference evidence="2 3" key="1">
    <citation type="journal article" date="2015" name="Biotechnol. Biofuels">
        <title>Enhanced degradation of softwood versus hardwood by the white-rot fungus Pycnoporus coccineus.</title>
        <authorList>
            <person name="Couturier M."/>
            <person name="Navarro D."/>
            <person name="Chevret D."/>
            <person name="Henrissat B."/>
            <person name="Piumi F."/>
            <person name="Ruiz-Duenas F.J."/>
            <person name="Martinez A.T."/>
            <person name="Grigoriev I.V."/>
            <person name="Riley R."/>
            <person name="Lipzen A."/>
            <person name="Berrin J.G."/>
            <person name="Master E.R."/>
            <person name="Rosso M.N."/>
        </authorList>
    </citation>
    <scope>NUCLEOTIDE SEQUENCE [LARGE SCALE GENOMIC DNA]</scope>
    <source>
        <strain evidence="2 3">BRFM310</strain>
    </source>
</reference>
<evidence type="ECO:0000256" key="1">
    <source>
        <dbReference type="SAM" id="SignalP"/>
    </source>
</evidence>